<evidence type="ECO:0000256" key="10">
    <source>
        <dbReference type="SAM" id="Phobius"/>
    </source>
</evidence>
<dbReference type="SMART" id="SM01381">
    <property type="entry name" value="7TM_GPCR_Srsx"/>
    <property type="match status" value="1"/>
</dbReference>
<evidence type="ECO:0000256" key="5">
    <source>
        <dbReference type="ARBA" id="ARBA00023040"/>
    </source>
</evidence>
<dbReference type="Ensembl" id="ENSECRT00000001591.1">
    <property type="protein sequence ID" value="ENSECRP00000001567.1"/>
    <property type="gene ID" value="ENSECRG00000001096.1"/>
</dbReference>
<reference evidence="12" key="2">
    <citation type="submission" date="2025-08" db="UniProtKB">
        <authorList>
            <consortium name="Ensembl"/>
        </authorList>
    </citation>
    <scope>IDENTIFICATION</scope>
</reference>
<dbReference type="InterPro" id="IPR050569">
    <property type="entry name" value="TAAR"/>
</dbReference>
<evidence type="ECO:0000256" key="1">
    <source>
        <dbReference type="ARBA" id="ARBA00004651"/>
    </source>
</evidence>
<feature type="transmembrane region" description="Helical" evidence="10">
    <location>
        <begin position="162"/>
        <end position="181"/>
    </location>
</feature>
<keyword evidence="4 10" id="KW-1133">Transmembrane helix</keyword>
<evidence type="ECO:0000256" key="2">
    <source>
        <dbReference type="ARBA" id="ARBA00022475"/>
    </source>
</evidence>
<evidence type="ECO:0000313" key="12">
    <source>
        <dbReference type="Ensembl" id="ENSECRP00000001567.1"/>
    </source>
</evidence>
<dbReference type="GO" id="GO:0001594">
    <property type="term" value="F:trace-amine receptor activity"/>
    <property type="evidence" value="ECO:0007669"/>
    <property type="project" value="TreeGrafter"/>
</dbReference>
<feature type="transmembrane region" description="Helical" evidence="10">
    <location>
        <begin position="283"/>
        <end position="306"/>
    </location>
</feature>
<keyword evidence="2" id="KW-1003">Cell membrane</keyword>
<dbReference type="PROSITE" id="PS50262">
    <property type="entry name" value="G_PROTEIN_RECEP_F1_2"/>
    <property type="match status" value="1"/>
</dbReference>
<dbReference type="Gene3D" id="1.20.1070.10">
    <property type="entry name" value="Rhodopsin 7-helix transmembrane proteins"/>
    <property type="match status" value="1"/>
</dbReference>
<dbReference type="PANTHER" id="PTHR24249">
    <property type="entry name" value="HISTAMINE RECEPTOR-RELATED G-PROTEIN COUPLED RECEPTOR"/>
    <property type="match status" value="1"/>
</dbReference>
<keyword evidence="3 9" id="KW-0812">Transmembrane</keyword>
<dbReference type="Proteomes" id="UP000694620">
    <property type="component" value="Chromosome 3"/>
</dbReference>
<feature type="transmembrane region" description="Helical" evidence="10">
    <location>
        <begin position="46"/>
        <end position="70"/>
    </location>
</feature>
<feature type="transmembrane region" description="Helical" evidence="10">
    <location>
        <begin position="250"/>
        <end position="271"/>
    </location>
</feature>
<evidence type="ECO:0000256" key="7">
    <source>
        <dbReference type="ARBA" id="ARBA00023170"/>
    </source>
</evidence>
<feature type="transmembrane region" description="Helical" evidence="10">
    <location>
        <begin position="120"/>
        <end position="141"/>
    </location>
</feature>
<dbReference type="SUPFAM" id="SSF81321">
    <property type="entry name" value="Family A G protein-coupled receptor-like"/>
    <property type="match status" value="1"/>
</dbReference>
<feature type="domain" description="G-protein coupled receptors family 1 profile" evidence="11">
    <location>
        <begin position="62"/>
        <end position="303"/>
    </location>
</feature>
<evidence type="ECO:0000259" key="11">
    <source>
        <dbReference type="PROSITE" id="PS50262"/>
    </source>
</evidence>
<dbReference type="GeneTree" id="ENSGT00950000182934"/>
<accession>A0A8C4RG44</accession>
<comment type="subcellular location">
    <subcellularLocation>
        <location evidence="1">Cell membrane</location>
        <topology evidence="1">Multi-pass membrane protein</topology>
    </subcellularLocation>
</comment>
<evidence type="ECO:0000256" key="3">
    <source>
        <dbReference type="ARBA" id="ARBA00022692"/>
    </source>
</evidence>
<keyword evidence="13" id="KW-1185">Reference proteome</keyword>
<dbReference type="InterPro" id="IPR000276">
    <property type="entry name" value="GPCR_Rhodpsn"/>
</dbReference>
<dbReference type="PROSITE" id="PS00237">
    <property type="entry name" value="G_PROTEIN_RECEP_F1_1"/>
    <property type="match status" value="1"/>
</dbReference>
<protein>
    <recommendedName>
        <fullName evidence="11">G-protein coupled receptors family 1 profile domain-containing protein</fullName>
    </recommendedName>
</protein>
<feature type="transmembrane region" description="Helical" evidence="10">
    <location>
        <begin position="193"/>
        <end position="216"/>
    </location>
</feature>
<evidence type="ECO:0000256" key="8">
    <source>
        <dbReference type="ARBA" id="ARBA00023224"/>
    </source>
</evidence>
<evidence type="ECO:0000256" key="9">
    <source>
        <dbReference type="RuleBase" id="RU000688"/>
    </source>
</evidence>
<keyword evidence="6 10" id="KW-0472">Membrane</keyword>
<keyword evidence="7 9" id="KW-0675">Receptor</keyword>
<dbReference type="PRINTS" id="PR00237">
    <property type="entry name" value="GPCRRHODOPSN"/>
</dbReference>
<evidence type="ECO:0000256" key="4">
    <source>
        <dbReference type="ARBA" id="ARBA00022989"/>
    </source>
</evidence>
<proteinExistence type="inferred from homology"/>
<reference evidence="12" key="3">
    <citation type="submission" date="2025-09" db="UniProtKB">
        <authorList>
            <consortium name="Ensembl"/>
        </authorList>
    </citation>
    <scope>IDENTIFICATION</scope>
</reference>
<keyword evidence="5 9" id="KW-0297">G-protein coupled receptor</keyword>
<dbReference type="GO" id="GO:0005886">
    <property type="term" value="C:plasma membrane"/>
    <property type="evidence" value="ECO:0007669"/>
    <property type="project" value="UniProtKB-SubCell"/>
</dbReference>
<dbReference type="PANTHER" id="PTHR24249:SF307">
    <property type="entry name" value="TRACE AMINE-ASSOCIATED RECEPTOR 5"/>
    <property type="match status" value="1"/>
</dbReference>
<organism evidence="12 13">
    <name type="scientific">Erpetoichthys calabaricus</name>
    <name type="common">Rope fish</name>
    <name type="synonym">Calamoichthys calabaricus</name>
    <dbReference type="NCBI Taxonomy" id="27687"/>
    <lineage>
        <taxon>Eukaryota</taxon>
        <taxon>Metazoa</taxon>
        <taxon>Chordata</taxon>
        <taxon>Craniata</taxon>
        <taxon>Vertebrata</taxon>
        <taxon>Euteleostomi</taxon>
        <taxon>Actinopterygii</taxon>
        <taxon>Polypteriformes</taxon>
        <taxon>Polypteridae</taxon>
        <taxon>Erpetoichthys</taxon>
    </lineage>
</organism>
<comment type="similarity">
    <text evidence="9">Belongs to the G-protein coupled receptor 1 family.</text>
</comment>
<keyword evidence="8 9" id="KW-0807">Transducer</keyword>
<dbReference type="Pfam" id="PF00001">
    <property type="entry name" value="7tm_1"/>
    <property type="match status" value="1"/>
</dbReference>
<dbReference type="AlphaFoldDB" id="A0A8C4RG44"/>
<feature type="transmembrane region" description="Helical" evidence="10">
    <location>
        <begin position="82"/>
        <end position="100"/>
    </location>
</feature>
<evidence type="ECO:0000256" key="6">
    <source>
        <dbReference type="ARBA" id="ARBA00023136"/>
    </source>
</evidence>
<dbReference type="InterPro" id="IPR017452">
    <property type="entry name" value="GPCR_Rhodpsn_7TM"/>
</dbReference>
<evidence type="ECO:0000313" key="13">
    <source>
        <dbReference type="Proteomes" id="UP000694620"/>
    </source>
</evidence>
<sequence>MDAENVALQSFEKTYKTETMDFESLYCYPNNNKSCIKILRKPEILIFMYIFSAALILITIFGNLFVIITVSHFKQLHTPTNFLVLSLAVADFLSGFLIMPPQFSLMMNNCWYFGAGFCPYYITYGYLLLFVSSLHLVIISVDRYFAVCDPFFYNRNVTNLRTGMCIVFIWLFASLYTYLFIFKSGGLLVADLFIDYLLSFIIPFSVMIGLYSKILLVAKIHTNKIKFGEHKDLSSKQNADKSSFKRKYKAMKTVGIVILVFLACWTPYYLFHFASNFVVFSRGLLYVVQWTALFNSSFNPLIYGFFYPWFRKAFKLFMTCKLFKKDSSLINLYSKS</sequence>
<reference evidence="12" key="1">
    <citation type="submission" date="2021-06" db="EMBL/GenBank/DDBJ databases">
        <authorList>
            <consortium name="Wellcome Sanger Institute Data Sharing"/>
        </authorList>
    </citation>
    <scope>NUCLEOTIDE SEQUENCE [LARGE SCALE GENOMIC DNA]</scope>
</reference>
<name>A0A8C4RG44_ERPCA</name>